<dbReference type="GO" id="GO:0008441">
    <property type="term" value="F:3'(2'),5'-bisphosphate nucleotidase activity"/>
    <property type="evidence" value="ECO:0007669"/>
    <property type="project" value="UniProtKB-UniRule"/>
</dbReference>
<feature type="binding site" evidence="9">
    <location>
        <position position="88"/>
    </location>
    <ligand>
        <name>Mg(2+)</name>
        <dbReference type="ChEBI" id="CHEBI:18420"/>
        <label>2</label>
    </ligand>
</feature>
<organism evidence="11">
    <name type="scientific">Sinorhizobium medicae</name>
    <dbReference type="NCBI Taxonomy" id="110321"/>
    <lineage>
        <taxon>Bacteria</taxon>
        <taxon>Pseudomonadati</taxon>
        <taxon>Pseudomonadota</taxon>
        <taxon>Alphaproteobacteria</taxon>
        <taxon>Hyphomicrobiales</taxon>
        <taxon>Rhizobiaceae</taxon>
        <taxon>Sinorhizobium/Ensifer group</taxon>
        <taxon>Sinorhizobium</taxon>
    </lineage>
</organism>
<feature type="binding site" evidence="10">
    <location>
        <position position="214"/>
    </location>
    <ligand>
        <name>Mg(2+)</name>
        <dbReference type="ChEBI" id="CHEBI:18420"/>
        <label>1</label>
        <note>catalytic</note>
    </ligand>
</feature>
<comment type="function">
    <text evidence="9">Converts adenosine-3',5'-bisphosphate (PAP) to AMP.</text>
</comment>
<dbReference type="Gene3D" id="3.30.540.10">
    <property type="entry name" value="Fructose-1,6-Bisphosphatase, subunit A, domain 1"/>
    <property type="match status" value="1"/>
</dbReference>
<name>A0A6G1WIJ1_9HYPH</name>
<evidence type="ECO:0000256" key="1">
    <source>
        <dbReference type="ARBA" id="ARBA00001625"/>
    </source>
</evidence>
<feature type="binding site" evidence="9">
    <location>
        <position position="65"/>
    </location>
    <ligand>
        <name>Mg(2+)</name>
        <dbReference type="ChEBI" id="CHEBI:18420"/>
        <label>1</label>
    </ligand>
</feature>
<dbReference type="CDD" id="cd01638">
    <property type="entry name" value="CysQ"/>
    <property type="match status" value="1"/>
</dbReference>
<feature type="binding site" evidence="10">
    <location>
        <position position="88"/>
    </location>
    <ligand>
        <name>Mg(2+)</name>
        <dbReference type="ChEBI" id="CHEBI:18420"/>
        <label>1</label>
        <note>catalytic</note>
    </ligand>
</feature>
<feature type="binding site" evidence="9">
    <location>
        <position position="65"/>
    </location>
    <ligand>
        <name>substrate</name>
    </ligand>
</feature>
<dbReference type="Pfam" id="PF00459">
    <property type="entry name" value="Inositol_P"/>
    <property type="match status" value="1"/>
</dbReference>
<dbReference type="HAMAP" id="MF_02095">
    <property type="entry name" value="CysQ"/>
    <property type="match status" value="1"/>
</dbReference>
<feature type="binding site" evidence="10">
    <location>
        <position position="87"/>
    </location>
    <ligand>
        <name>Mg(2+)</name>
        <dbReference type="ChEBI" id="CHEBI:18420"/>
        <label>1</label>
        <note>catalytic</note>
    </ligand>
</feature>
<dbReference type="GO" id="GO:0000287">
    <property type="term" value="F:magnesium ion binding"/>
    <property type="evidence" value="ECO:0007669"/>
    <property type="project" value="UniProtKB-UniRule"/>
</dbReference>
<dbReference type="GO" id="GO:0046854">
    <property type="term" value="P:phosphatidylinositol phosphate biosynthetic process"/>
    <property type="evidence" value="ECO:0007669"/>
    <property type="project" value="InterPro"/>
</dbReference>
<dbReference type="PROSITE" id="PS00630">
    <property type="entry name" value="IMP_2"/>
    <property type="match status" value="1"/>
</dbReference>
<feature type="binding site" evidence="9">
    <location>
        <position position="85"/>
    </location>
    <ligand>
        <name>Mg(2+)</name>
        <dbReference type="ChEBI" id="CHEBI:18420"/>
        <label>2</label>
    </ligand>
</feature>
<comment type="caution">
    <text evidence="11">The sequence shown here is derived from an EMBL/GenBank/DDBJ whole genome shotgun (WGS) entry which is preliminary data.</text>
</comment>
<feature type="binding site" evidence="9">
    <location>
        <begin position="87"/>
        <end position="90"/>
    </location>
    <ligand>
        <name>substrate</name>
    </ligand>
</feature>
<evidence type="ECO:0000313" key="11">
    <source>
        <dbReference type="EMBL" id="MQW69549.1"/>
    </source>
</evidence>
<dbReference type="InterPro" id="IPR020550">
    <property type="entry name" value="Inositol_monophosphatase_CS"/>
</dbReference>
<dbReference type="GO" id="GO:0000103">
    <property type="term" value="P:sulfate assimilation"/>
    <property type="evidence" value="ECO:0007669"/>
    <property type="project" value="TreeGrafter"/>
</dbReference>
<keyword evidence="3 9" id="KW-1003">Cell membrane</keyword>
<comment type="subcellular location">
    <subcellularLocation>
        <location evidence="9">Cell inner membrane</location>
        <topology evidence="9">Peripheral membrane protein</topology>
        <orientation evidence="9">Cytoplasmic side</orientation>
    </subcellularLocation>
</comment>
<dbReference type="Gene3D" id="3.40.190.80">
    <property type="match status" value="1"/>
</dbReference>
<dbReference type="NCBIfam" id="TIGR01331">
    <property type="entry name" value="bisphos_cysQ"/>
    <property type="match status" value="1"/>
</dbReference>
<proteinExistence type="inferred from homology"/>
<keyword evidence="5 9" id="KW-0479">Metal-binding</keyword>
<comment type="cofactor">
    <cofactor evidence="9 10">
        <name>Mg(2+)</name>
        <dbReference type="ChEBI" id="CHEBI:18420"/>
    </cofactor>
</comment>
<feature type="binding site" evidence="9">
    <location>
        <position position="214"/>
    </location>
    <ligand>
        <name>Mg(2+)</name>
        <dbReference type="ChEBI" id="CHEBI:18420"/>
        <label>2</label>
    </ligand>
</feature>
<evidence type="ECO:0000256" key="5">
    <source>
        <dbReference type="ARBA" id="ARBA00022723"/>
    </source>
</evidence>
<keyword evidence="6 9" id="KW-0378">Hydrolase</keyword>
<dbReference type="InterPro" id="IPR006240">
    <property type="entry name" value="CysQ"/>
</dbReference>
<dbReference type="InterPro" id="IPR050725">
    <property type="entry name" value="CysQ/Inositol_MonoPase"/>
</dbReference>
<dbReference type="EMBL" id="WISB01000061">
    <property type="protein sequence ID" value="MQW69549.1"/>
    <property type="molecule type" value="Genomic_DNA"/>
</dbReference>
<feature type="binding site" evidence="9">
    <location>
        <position position="214"/>
    </location>
    <ligand>
        <name>substrate</name>
    </ligand>
</feature>
<dbReference type="PRINTS" id="PR00377">
    <property type="entry name" value="IMPHPHTASES"/>
</dbReference>
<dbReference type="GO" id="GO:0005886">
    <property type="term" value="C:plasma membrane"/>
    <property type="evidence" value="ECO:0007669"/>
    <property type="project" value="UniProtKB-SubCell"/>
</dbReference>
<feature type="binding site" evidence="10">
    <location>
        <position position="65"/>
    </location>
    <ligand>
        <name>Mg(2+)</name>
        <dbReference type="ChEBI" id="CHEBI:18420"/>
        <label>1</label>
        <note>catalytic</note>
    </ligand>
</feature>
<dbReference type="PROSITE" id="PS00629">
    <property type="entry name" value="IMP_1"/>
    <property type="match status" value="1"/>
</dbReference>
<protein>
    <recommendedName>
        <fullName evidence="9">3'(2'),5'-bisphosphate nucleotidase CysQ</fullName>
        <ecNumber evidence="9">3.1.3.7</ecNumber>
    </recommendedName>
    <alternativeName>
        <fullName evidence="9">3'(2'),5-bisphosphonucleoside 3'(2')-phosphohydrolase</fullName>
    </alternativeName>
    <alternativeName>
        <fullName evidence="9">3'-phosphoadenosine 5'-phosphate phosphatase</fullName>
        <shortName evidence="9">PAP phosphatase</shortName>
    </alternativeName>
</protein>
<dbReference type="PANTHER" id="PTHR43028:SF5">
    <property type="entry name" value="3'(2'),5'-BISPHOSPHATE NUCLEOTIDASE 1"/>
    <property type="match status" value="1"/>
</dbReference>
<dbReference type="InterPro" id="IPR020583">
    <property type="entry name" value="Inositol_monoP_metal-BS"/>
</dbReference>
<feature type="binding site" evidence="9">
    <location>
        <position position="87"/>
    </location>
    <ligand>
        <name>Mg(2+)</name>
        <dbReference type="ChEBI" id="CHEBI:18420"/>
        <label>1</label>
    </ligand>
</feature>
<keyword evidence="4 9" id="KW-0997">Cell inner membrane</keyword>
<evidence type="ECO:0000256" key="3">
    <source>
        <dbReference type="ARBA" id="ARBA00022475"/>
    </source>
</evidence>
<evidence type="ECO:0000256" key="9">
    <source>
        <dbReference type="HAMAP-Rule" id="MF_02095"/>
    </source>
</evidence>
<feature type="binding site" evidence="9">
    <location>
        <position position="85"/>
    </location>
    <ligand>
        <name>Mg(2+)</name>
        <dbReference type="ChEBI" id="CHEBI:18420"/>
        <label>1</label>
    </ligand>
</feature>
<sequence>MTPLCQIFEHIALEAGAAILEVYDAGPEVCYKDDQSPVTEADERAEAIILERLAVAFPGIPVVAEESVCSGRVPDISGGSFFLVDPLDGTKEFINRRSDFTVNIALIKGNVPVAGIVYAPAQRCAYVADGGRAEKLLLDKLWALEHRQPIRVRMRGAELTAVASRSHNSSETEAFLTGHGVMNYASVGSSLKFCLLAEGKADVYPRFGRTMEWDTAAGDAVLRAAGGSVVRLDGSRLLYGKTMQDEDSDFANPHFIAWADMSPVHLTAAEGVGAAHALT</sequence>
<evidence type="ECO:0000256" key="2">
    <source>
        <dbReference type="ARBA" id="ARBA00005289"/>
    </source>
</evidence>
<dbReference type="AlphaFoldDB" id="A0A6G1WIJ1"/>
<evidence type="ECO:0000256" key="7">
    <source>
        <dbReference type="ARBA" id="ARBA00022842"/>
    </source>
</evidence>
<dbReference type="SUPFAM" id="SSF56655">
    <property type="entry name" value="Carbohydrate phosphatase"/>
    <property type="match status" value="1"/>
</dbReference>
<dbReference type="GeneID" id="61614359"/>
<keyword evidence="8 9" id="KW-0472">Membrane</keyword>
<evidence type="ECO:0000256" key="10">
    <source>
        <dbReference type="PIRSR" id="PIRSR600760-2"/>
    </source>
</evidence>
<dbReference type="EC" id="3.1.3.7" evidence="9"/>
<evidence type="ECO:0000256" key="4">
    <source>
        <dbReference type="ARBA" id="ARBA00022519"/>
    </source>
</evidence>
<comment type="catalytic activity">
    <reaction evidence="1 9">
        <text>adenosine 3',5'-bisphosphate + H2O = AMP + phosphate</text>
        <dbReference type="Rhea" id="RHEA:10040"/>
        <dbReference type="ChEBI" id="CHEBI:15377"/>
        <dbReference type="ChEBI" id="CHEBI:43474"/>
        <dbReference type="ChEBI" id="CHEBI:58343"/>
        <dbReference type="ChEBI" id="CHEBI:456215"/>
        <dbReference type="EC" id="3.1.3.7"/>
    </reaction>
</comment>
<gene>
    <name evidence="9 11" type="primary">cysQ</name>
    <name evidence="11" type="ORF">GHJ91_10320</name>
</gene>
<dbReference type="GO" id="GO:0050427">
    <property type="term" value="P:3'-phosphoadenosine 5'-phosphosulfate metabolic process"/>
    <property type="evidence" value="ECO:0007669"/>
    <property type="project" value="TreeGrafter"/>
</dbReference>
<feature type="binding site" evidence="10">
    <location>
        <position position="85"/>
    </location>
    <ligand>
        <name>Mg(2+)</name>
        <dbReference type="ChEBI" id="CHEBI:18420"/>
        <label>1</label>
        <note>catalytic</note>
    </ligand>
</feature>
<comment type="similarity">
    <text evidence="2 9">Belongs to the inositol monophosphatase superfamily. CysQ family.</text>
</comment>
<reference evidence="11" key="1">
    <citation type="journal article" date="2013" name="Genome Biol.">
        <title>Comparative genomics of the core and accessory genomes of 48 Sinorhizobium strains comprising five genospecies.</title>
        <authorList>
            <person name="Sugawara M."/>
            <person name="Epstein B."/>
            <person name="Badgley B.D."/>
            <person name="Unno T."/>
            <person name="Xu L."/>
            <person name="Reese J."/>
            <person name="Gyaneshwar P."/>
            <person name="Denny R."/>
            <person name="Mudge J."/>
            <person name="Bharti A.K."/>
            <person name="Farmer A.D."/>
            <person name="May G.D."/>
            <person name="Woodward J.E."/>
            <person name="Medigue C."/>
            <person name="Vallenet D."/>
            <person name="Lajus A."/>
            <person name="Rouy Z."/>
            <person name="Martinez-Vaz B."/>
            <person name="Tiffin P."/>
            <person name="Young N.D."/>
            <person name="Sadowsky M.J."/>
        </authorList>
    </citation>
    <scope>NUCLEOTIDE SEQUENCE</scope>
    <source>
        <strain evidence="11">M1</strain>
    </source>
</reference>
<accession>A0A6G1WIJ1</accession>
<dbReference type="RefSeq" id="WP_024312240.1">
    <property type="nucleotide sequence ID" value="NZ_CP104148.1"/>
</dbReference>
<keyword evidence="7 9" id="KW-0460">Magnesium</keyword>
<evidence type="ECO:0000256" key="6">
    <source>
        <dbReference type="ARBA" id="ARBA00022801"/>
    </source>
</evidence>
<evidence type="ECO:0000256" key="8">
    <source>
        <dbReference type="ARBA" id="ARBA00023136"/>
    </source>
</evidence>
<dbReference type="InterPro" id="IPR000760">
    <property type="entry name" value="Inositol_monophosphatase-like"/>
</dbReference>
<dbReference type="PANTHER" id="PTHR43028">
    <property type="entry name" value="3'(2'),5'-BISPHOSPHATE NUCLEOTIDASE 1"/>
    <property type="match status" value="1"/>
</dbReference>